<dbReference type="InterPro" id="IPR025239">
    <property type="entry name" value="DUF4187"/>
</dbReference>
<feature type="domain" description="G-patch" evidence="2">
    <location>
        <begin position="67"/>
        <end position="114"/>
    </location>
</feature>
<feature type="region of interest" description="Disordered" evidence="1">
    <location>
        <begin position="1"/>
        <end position="51"/>
    </location>
</feature>
<dbReference type="PANTHER" id="PTHR21032:SF0">
    <property type="entry name" value="G PATCH DOMAIN-CONTAINING PROTEIN 11"/>
    <property type="match status" value="1"/>
</dbReference>
<dbReference type="AlphaFoldDB" id="A0AB34KP12"/>
<evidence type="ECO:0000313" key="4">
    <source>
        <dbReference type="Proteomes" id="UP000803884"/>
    </source>
</evidence>
<feature type="compositionally biased region" description="Basic and acidic residues" evidence="1">
    <location>
        <begin position="97"/>
        <end position="115"/>
    </location>
</feature>
<dbReference type="InterPro" id="IPR039249">
    <property type="entry name" value="GPATCH11"/>
</dbReference>
<evidence type="ECO:0000313" key="3">
    <source>
        <dbReference type="EMBL" id="KAL1585842.1"/>
    </source>
</evidence>
<reference evidence="3 4" key="1">
    <citation type="journal article" date="2020" name="Microbiol. Resour. Announc.">
        <title>Draft Genome Sequence of a Cladosporium Species Isolated from the Mesophotic Ascidian Didemnum maculosum.</title>
        <authorList>
            <person name="Gioti A."/>
            <person name="Siaperas R."/>
            <person name="Nikolaivits E."/>
            <person name="Le Goff G."/>
            <person name="Ouazzani J."/>
            <person name="Kotoulas G."/>
            <person name="Topakas E."/>
        </authorList>
    </citation>
    <scope>NUCLEOTIDE SEQUENCE [LARGE SCALE GENOMIC DNA]</scope>
    <source>
        <strain evidence="3 4">TM138-S3</strain>
    </source>
</reference>
<accession>A0AB34KP12</accession>
<dbReference type="GO" id="GO:0003676">
    <property type="term" value="F:nucleic acid binding"/>
    <property type="evidence" value="ECO:0007669"/>
    <property type="project" value="InterPro"/>
</dbReference>
<gene>
    <name evidence="3" type="ORF">WHR41_05055</name>
</gene>
<evidence type="ECO:0000259" key="2">
    <source>
        <dbReference type="PROSITE" id="PS50174"/>
    </source>
</evidence>
<keyword evidence="4" id="KW-1185">Reference proteome</keyword>
<organism evidence="3 4">
    <name type="scientific">Cladosporium halotolerans</name>
    <dbReference type="NCBI Taxonomy" id="1052096"/>
    <lineage>
        <taxon>Eukaryota</taxon>
        <taxon>Fungi</taxon>
        <taxon>Dikarya</taxon>
        <taxon>Ascomycota</taxon>
        <taxon>Pezizomycotina</taxon>
        <taxon>Dothideomycetes</taxon>
        <taxon>Dothideomycetidae</taxon>
        <taxon>Cladosporiales</taxon>
        <taxon>Cladosporiaceae</taxon>
        <taxon>Cladosporium</taxon>
    </lineage>
</organism>
<dbReference type="RefSeq" id="XP_069228948.1">
    <property type="nucleotide sequence ID" value="XM_069373660.1"/>
</dbReference>
<dbReference type="PANTHER" id="PTHR21032">
    <property type="entry name" value="G PATCH DOMAIN-CONTAINING PROTEIN 11"/>
    <property type="match status" value="1"/>
</dbReference>
<dbReference type="SMART" id="SM00443">
    <property type="entry name" value="G_patch"/>
    <property type="match status" value="1"/>
</dbReference>
<proteinExistence type="predicted"/>
<dbReference type="PROSITE" id="PS50174">
    <property type="entry name" value="G_PATCH"/>
    <property type="match status" value="1"/>
</dbReference>
<dbReference type="EMBL" id="JAAQHG020000017">
    <property type="protein sequence ID" value="KAL1585842.1"/>
    <property type="molecule type" value="Genomic_DNA"/>
</dbReference>
<comment type="caution">
    <text evidence="3">The sequence shown here is derived from an EMBL/GenBank/DDBJ whole genome shotgun (WGS) entry which is preliminary data.</text>
</comment>
<sequence length="304" mass="34424">MASDEEEDDYLTMTFDEPSTTRKETSLQRTARLKKEAAERGRIPSKAEKEAAAAAAREKALATELDSSSKGAKMMAKMGFKAGGGLGAAGNEGRIRPIELGMKDDKGGIGADSEKKRKIREAAAQADEGVKRTKISEEEFRERNVKEREEKRVEGLWLGAMKILEGFEEDGDVDQKDGIGPGGKGHSTKRLMKSVNILYRPLVKERLEKERDRRARYDLTQSLSRNEEYTEEDAHDKLALGDEVQELDEEDSELEEYQGLPATEKLDNVVKHLREKYWYCFWCKYRYEDEGMEDCPGLTEDEHG</sequence>
<feature type="compositionally biased region" description="Acidic residues" evidence="1">
    <location>
        <begin position="1"/>
        <end position="10"/>
    </location>
</feature>
<name>A0AB34KP12_9PEZI</name>
<evidence type="ECO:0000256" key="1">
    <source>
        <dbReference type="SAM" id="MobiDB-lite"/>
    </source>
</evidence>
<dbReference type="Pfam" id="PF13821">
    <property type="entry name" value="DUF4187"/>
    <property type="match status" value="1"/>
</dbReference>
<dbReference type="InterPro" id="IPR000467">
    <property type="entry name" value="G_patch_dom"/>
</dbReference>
<dbReference type="GeneID" id="96006498"/>
<feature type="compositionally biased region" description="Basic and acidic residues" evidence="1">
    <location>
        <begin position="33"/>
        <end position="51"/>
    </location>
</feature>
<dbReference type="Pfam" id="PF01585">
    <property type="entry name" value="G-patch"/>
    <property type="match status" value="1"/>
</dbReference>
<feature type="region of interest" description="Disordered" evidence="1">
    <location>
        <begin position="97"/>
        <end position="130"/>
    </location>
</feature>
<protein>
    <recommendedName>
        <fullName evidence="2">G-patch domain-containing protein</fullName>
    </recommendedName>
</protein>
<dbReference type="GO" id="GO:0000776">
    <property type="term" value="C:kinetochore"/>
    <property type="evidence" value="ECO:0007669"/>
    <property type="project" value="TreeGrafter"/>
</dbReference>
<dbReference type="SMART" id="SM01173">
    <property type="entry name" value="DUF4187"/>
    <property type="match status" value="1"/>
</dbReference>
<dbReference type="Proteomes" id="UP000803884">
    <property type="component" value="Unassembled WGS sequence"/>
</dbReference>